<reference evidence="2" key="1">
    <citation type="submission" date="2022-05" db="EMBL/GenBank/DDBJ databases">
        <title>Corynebacterium sp. TA-R-1 sp. nov., isolated from human feces.</title>
        <authorList>
            <person name="Shamsuzzaman M."/>
            <person name="Dahal R.H."/>
        </authorList>
    </citation>
    <scope>NUCLEOTIDE SEQUENCE</scope>
    <source>
        <strain evidence="2">TA-R-1</strain>
    </source>
</reference>
<gene>
    <name evidence="2" type="ORF">M5J20_04755</name>
</gene>
<evidence type="ECO:0000313" key="3">
    <source>
        <dbReference type="Proteomes" id="UP001204000"/>
    </source>
</evidence>
<accession>A0ABT1G0F3</accession>
<evidence type="ECO:0000313" key="2">
    <source>
        <dbReference type="EMBL" id="MCP1387496.1"/>
    </source>
</evidence>
<dbReference type="RefSeq" id="WP_253577002.1">
    <property type="nucleotide sequence ID" value="NZ_JAMFTQ010000004.1"/>
</dbReference>
<dbReference type="EMBL" id="JAMFTQ010000004">
    <property type="protein sequence ID" value="MCP1387496.1"/>
    <property type="molecule type" value="Genomic_DNA"/>
</dbReference>
<proteinExistence type="predicted"/>
<name>A0ABT1G0F3_9CORY</name>
<feature type="coiled-coil region" evidence="1">
    <location>
        <begin position="4"/>
        <end position="68"/>
    </location>
</feature>
<protein>
    <submittedName>
        <fullName evidence="2">DUF6474 family protein</fullName>
    </submittedName>
</protein>
<sequence>MGILKTITKARANYKAQIKAAEAHARKLAKEEAKADLRTAQLLDKAEKRLLNEEKKALKRKRKHEKDLAETYLKRIEQSGLTKKKAKNFVGGARVLVPVLLPLVYKAWTSYQQSQIDNRAASMGLTSQDLARHSGRGAELKARVEALRGNVENGSLPTGFANDARVRLDNLDQAVRNAEHASPEQQRLAHNAIEKDLTELAAEIGEKQQD</sequence>
<keyword evidence="1" id="KW-0175">Coiled coil</keyword>
<dbReference type="InterPro" id="IPR045522">
    <property type="entry name" value="DUF6474"/>
</dbReference>
<feature type="coiled-coil region" evidence="1">
    <location>
        <begin position="161"/>
        <end position="210"/>
    </location>
</feature>
<dbReference type="Pfam" id="PF20079">
    <property type="entry name" value="DUF6474"/>
    <property type="match status" value="1"/>
</dbReference>
<keyword evidence="3" id="KW-1185">Reference proteome</keyword>
<dbReference type="Proteomes" id="UP001204000">
    <property type="component" value="Unassembled WGS sequence"/>
</dbReference>
<organism evidence="2 3">
    <name type="scientific">Corynebacterium stercoris</name>
    <dbReference type="NCBI Taxonomy" id="2943490"/>
    <lineage>
        <taxon>Bacteria</taxon>
        <taxon>Bacillati</taxon>
        <taxon>Actinomycetota</taxon>
        <taxon>Actinomycetes</taxon>
        <taxon>Mycobacteriales</taxon>
        <taxon>Corynebacteriaceae</taxon>
        <taxon>Corynebacterium</taxon>
    </lineage>
</organism>
<comment type="caution">
    <text evidence="2">The sequence shown here is derived from an EMBL/GenBank/DDBJ whole genome shotgun (WGS) entry which is preliminary data.</text>
</comment>
<evidence type="ECO:0000256" key="1">
    <source>
        <dbReference type="SAM" id="Coils"/>
    </source>
</evidence>